<dbReference type="EMBL" id="AMZH03000606">
    <property type="protein sequence ID" value="RRT82883.1"/>
    <property type="molecule type" value="Genomic_DNA"/>
</dbReference>
<dbReference type="AlphaFoldDB" id="A0A427B331"/>
<evidence type="ECO:0000313" key="2">
    <source>
        <dbReference type="Proteomes" id="UP000287651"/>
    </source>
</evidence>
<name>A0A427B331_ENSVE</name>
<reference evidence="1 2" key="1">
    <citation type="journal article" date="2014" name="Agronomy (Basel)">
        <title>A Draft Genome Sequence for Ensete ventricosum, the Drought-Tolerant Tree Against Hunger.</title>
        <authorList>
            <person name="Harrison J."/>
            <person name="Moore K.A."/>
            <person name="Paszkiewicz K."/>
            <person name="Jones T."/>
            <person name="Grant M."/>
            <person name="Ambacheew D."/>
            <person name="Muzemil S."/>
            <person name="Studholme D.J."/>
        </authorList>
    </citation>
    <scope>NUCLEOTIDE SEQUENCE [LARGE SCALE GENOMIC DNA]</scope>
</reference>
<sequence>PYSSTIELMNIIGISAKWLRSFVGIRKHEKSQHPENDKYVVFLNLMVRVQEGWCDSVGSVEEIQAKLLRRQEAAAKRERAMAYAVTHQVASNGNITMQRTSGLWSKSLIF</sequence>
<protein>
    <submittedName>
        <fullName evidence="1">Uncharacterized protein</fullName>
    </submittedName>
</protein>
<comment type="caution">
    <text evidence="1">The sequence shown here is derived from an EMBL/GenBank/DDBJ whole genome shotgun (WGS) entry which is preliminary data.</text>
</comment>
<proteinExistence type="predicted"/>
<dbReference type="Proteomes" id="UP000287651">
    <property type="component" value="Unassembled WGS sequence"/>
</dbReference>
<accession>A0A427B331</accession>
<gene>
    <name evidence="1" type="ORF">B296_00016813</name>
</gene>
<feature type="non-terminal residue" evidence="1">
    <location>
        <position position="1"/>
    </location>
</feature>
<evidence type="ECO:0000313" key="1">
    <source>
        <dbReference type="EMBL" id="RRT82883.1"/>
    </source>
</evidence>
<organism evidence="1 2">
    <name type="scientific">Ensete ventricosum</name>
    <name type="common">Abyssinian banana</name>
    <name type="synonym">Musa ensete</name>
    <dbReference type="NCBI Taxonomy" id="4639"/>
    <lineage>
        <taxon>Eukaryota</taxon>
        <taxon>Viridiplantae</taxon>
        <taxon>Streptophyta</taxon>
        <taxon>Embryophyta</taxon>
        <taxon>Tracheophyta</taxon>
        <taxon>Spermatophyta</taxon>
        <taxon>Magnoliopsida</taxon>
        <taxon>Liliopsida</taxon>
        <taxon>Zingiberales</taxon>
        <taxon>Musaceae</taxon>
        <taxon>Ensete</taxon>
    </lineage>
</organism>